<reference evidence="6 7" key="1">
    <citation type="journal article" date="2023" name="Microorganisms">
        <title>Thiorhodovibrio frisius and Trv. litoralis spp. nov., Two Novel Members from a Clade of Fastidious Purple Sulfur Bacteria That Exhibit Unique Red-Shifted Light-Harvesting Capabilities.</title>
        <authorList>
            <person name="Methner A."/>
            <person name="Kuzyk S.B."/>
            <person name="Petersen J."/>
            <person name="Bauer S."/>
            <person name="Brinkmann H."/>
            <person name="Sichau K."/>
            <person name="Wanner G."/>
            <person name="Wolf J."/>
            <person name="Neumann-Schaal M."/>
            <person name="Henke P."/>
            <person name="Tank M."/>
            <person name="Sproer C."/>
            <person name="Bunk B."/>
            <person name="Overmann J."/>
        </authorList>
    </citation>
    <scope>NUCLEOTIDE SEQUENCE [LARGE SCALE GENOMIC DNA]</scope>
    <source>
        <strain evidence="6 7">DSM 6702</strain>
    </source>
</reference>
<evidence type="ECO:0000313" key="6">
    <source>
        <dbReference type="EMBL" id="WPL16148.1"/>
    </source>
</evidence>
<name>A0ABZ0S544_9GAMM</name>
<evidence type="ECO:0000313" key="7">
    <source>
        <dbReference type="Proteomes" id="UP001432180"/>
    </source>
</evidence>
<protein>
    <recommendedName>
        <fullName evidence="3">FAD assembly factor SdhE</fullName>
    </recommendedName>
</protein>
<gene>
    <name evidence="6" type="primary">cptB</name>
    <name evidence="6" type="ORF">Thiowin_01095</name>
</gene>
<dbReference type="InterPro" id="IPR050531">
    <property type="entry name" value="SdhE_FAD_assembly_factor"/>
</dbReference>
<comment type="similarity">
    <text evidence="2">Belongs to the SdhE FAD assembly factor family.</text>
</comment>
<dbReference type="InterPro" id="IPR005631">
    <property type="entry name" value="SDH"/>
</dbReference>
<organism evidence="6 7">
    <name type="scientific">Thiorhodovibrio winogradskyi</name>
    <dbReference type="NCBI Taxonomy" id="77007"/>
    <lineage>
        <taxon>Bacteria</taxon>
        <taxon>Pseudomonadati</taxon>
        <taxon>Pseudomonadota</taxon>
        <taxon>Gammaproteobacteria</taxon>
        <taxon>Chromatiales</taxon>
        <taxon>Chromatiaceae</taxon>
        <taxon>Thiorhodovibrio</taxon>
    </lineage>
</organism>
<proteinExistence type="inferred from homology"/>
<keyword evidence="5" id="KW-0143">Chaperone</keyword>
<dbReference type="EMBL" id="CP121472">
    <property type="protein sequence ID" value="WPL16148.1"/>
    <property type="molecule type" value="Genomic_DNA"/>
</dbReference>
<keyword evidence="7" id="KW-1185">Reference proteome</keyword>
<dbReference type="Proteomes" id="UP001432180">
    <property type="component" value="Chromosome"/>
</dbReference>
<dbReference type="Pfam" id="PF03937">
    <property type="entry name" value="Sdh5"/>
    <property type="match status" value="1"/>
</dbReference>
<evidence type="ECO:0000256" key="5">
    <source>
        <dbReference type="ARBA" id="ARBA00023186"/>
    </source>
</evidence>
<keyword evidence="4" id="KW-0963">Cytoplasm</keyword>
<dbReference type="PANTHER" id="PTHR39585">
    <property type="entry name" value="FAD ASSEMBLY FACTOR SDHE"/>
    <property type="match status" value="1"/>
</dbReference>
<evidence type="ECO:0000256" key="4">
    <source>
        <dbReference type="ARBA" id="ARBA00022490"/>
    </source>
</evidence>
<dbReference type="PANTHER" id="PTHR39585:SF1">
    <property type="entry name" value="FAD ASSEMBLY FACTOR SDHE"/>
    <property type="match status" value="1"/>
</dbReference>
<evidence type="ECO:0000256" key="2">
    <source>
        <dbReference type="ARBA" id="ARBA00008571"/>
    </source>
</evidence>
<dbReference type="SUPFAM" id="SSF109910">
    <property type="entry name" value="YgfY-like"/>
    <property type="match status" value="1"/>
</dbReference>
<comment type="subcellular location">
    <subcellularLocation>
        <location evidence="1">Cytoplasm</location>
    </subcellularLocation>
</comment>
<dbReference type="Gene3D" id="1.10.150.250">
    <property type="entry name" value="Flavinator of succinate dehydrogenase"/>
    <property type="match status" value="1"/>
</dbReference>
<evidence type="ECO:0000256" key="3">
    <source>
        <dbReference type="ARBA" id="ARBA00019418"/>
    </source>
</evidence>
<dbReference type="InterPro" id="IPR036714">
    <property type="entry name" value="SDH_sf"/>
</dbReference>
<dbReference type="RefSeq" id="WP_328986696.1">
    <property type="nucleotide sequence ID" value="NZ_CP121472.1"/>
</dbReference>
<evidence type="ECO:0000256" key="1">
    <source>
        <dbReference type="ARBA" id="ARBA00004496"/>
    </source>
</evidence>
<sequence>MDDTEPLSADADLRRLRWQCRRGMLELDLLLSDFIDQGYAQLSSTERADFARLLGCQDQRLHDWLIGHSEPSDAALRALVERIRSVQLEPGQEVRP</sequence>
<accession>A0ABZ0S544</accession>